<dbReference type="Proteomes" id="UP000288102">
    <property type="component" value="Unassembled WGS sequence"/>
</dbReference>
<dbReference type="AlphaFoldDB" id="A0A433ZZW8"/>
<keyword evidence="3" id="KW-1185">Reference proteome</keyword>
<gene>
    <name evidence="2" type="ORF">D0817_25275</name>
</gene>
<dbReference type="EMBL" id="QWDM01000083">
    <property type="protein sequence ID" value="RUT67662.1"/>
    <property type="molecule type" value="Genomic_DNA"/>
</dbReference>
<feature type="compositionally biased region" description="Acidic residues" evidence="1">
    <location>
        <begin position="81"/>
        <end position="92"/>
    </location>
</feature>
<feature type="non-terminal residue" evidence="2">
    <location>
        <position position="143"/>
    </location>
</feature>
<accession>A0A433ZZW8</accession>
<proteinExistence type="predicted"/>
<feature type="region of interest" description="Disordered" evidence="1">
    <location>
        <begin position="71"/>
        <end position="105"/>
    </location>
</feature>
<name>A0A433ZZW8_9FLAO</name>
<evidence type="ECO:0000313" key="3">
    <source>
        <dbReference type="Proteomes" id="UP000288102"/>
    </source>
</evidence>
<dbReference type="SUPFAM" id="SSF53098">
    <property type="entry name" value="Ribonuclease H-like"/>
    <property type="match status" value="1"/>
</dbReference>
<feature type="non-terminal residue" evidence="2">
    <location>
        <position position="1"/>
    </location>
</feature>
<protein>
    <submittedName>
        <fullName evidence="2">Uncharacterized protein</fullName>
    </submittedName>
</protein>
<evidence type="ECO:0000313" key="2">
    <source>
        <dbReference type="EMBL" id="RUT67662.1"/>
    </source>
</evidence>
<sequence>GRWAREERDKEGGRHGQKDSRRWIEGYERIAEMAPGLPGTRLVYVGDRESDIVALMWRAFELAHPADWLIRSQHDRRLPDEDTATDDDESGDDNNSPDGNKLWARTTTGAALGEITFTMPARGKIKPRVVCQQLWARRVEISA</sequence>
<comment type="caution">
    <text evidence="2">The sequence shown here is derived from an EMBL/GenBank/DDBJ whole genome shotgun (WGS) entry which is preliminary data.</text>
</comment>
<organism evidence="2 3">
    <name type="scientific">Flavobacterium cupreum</name>
    <dbReference type="NCBI Taxonomy" id="2133766"/>
    <lineage>
        <taxon>Bacteria</taxon>
        <taxon>Pseudomonadati</taxon>
        <taxon>Bacteroidota</taxon>
        <taxon>Flavobacteriia</taxon>
        <taxon>Flavobacteriales</taxon>
        <taxon>Flavobacteriaceae</taxon>
        <taxon>Flavobacterium</taxon>
    </lineage>
</organism>
<feature type="region of interest" description="Disordered" evidence="1">
    <location>
        <begin position="1"/>
        <end position="21"/>
    </location>
</feature>
<dbReference type="Gene3D" id="3.90.350.10">
    <property type="entry name" value="Transposase Inhibitor Protein From Tn5, Chain A, domain 1"/>
    <property type="match status" value="1"/>
</dbReference>
<evidence type="ECO:0000256" key="1">
    <source>
        <dbReference type="SAM" id="MobiDB-lite"/>
    </source>
</evidence>
<dbReference type="InterPro" id="IPR012337">
    <property type="entry name" value="RNaseH-like_sf"/>
</dbReference>
<reference evidence="3" key="1">
    <citation type="journal article" date="2019" name="Syst. Appl. Microbiol.">
        <title>Flavobacterium circumlabens sp. nov. and Flavobacterium cupreum sp. nov., two psychrotrophic species isolated from Antarctic environmental samples.</title>
        <authorList>
            <person name="Kralova S."/>
            <person name="Busse H.-J."/>
            <person name="Svec P."/>
            <person name="Maslanova I."/>
            <person name="Stankova E."/>
            <person name="Bartak M."/>
            <person name="Sedlacek I."/>
        </authorList>
    </citation>
    <scope>NUCLEOTIDE SEQUENCE [LARGE SCALE GENOMIC DNA]</scope>
    <source>
        <strain evidence="3">CCM 8825</strain>
    </source>
</reference>